<dbReference type="EMBL" id="CASHSV030000311">
    <property type="protein sequence ID" value="CAJ2658704.1"/>
    <property type="molecule type" value="Genomic_DNA"/>
</dbReference>
<protein>
    <submittedName>
        <fullName evidence="1">Uncharacterized protein</fullName>
    </submittedName>
</protein>
<proteinExistence type="predicted"/>
<reference evidence="1" key="1">
    <citation type="submission" date="2023-10" db="EMBL/GenBank/DDBJ databases">
        <authorList>
            <person name="Rodriguez Cubillos JULIANA M."/>
            <person name="De Vega J."/>
        </authorList>
    </citation>
    <scope>NUCLEOTIDE SEQUENCE</scope>
</reference>
<accession>A0ACB0KQV9</accession>
<name>A0ACB0KQV9_TRIPR</name>
<dbReference type="Proteomes" id="UP001177021">
    <property type="component" value="Unassembled WGS sequence"/>
</dbReference>
<evidence type="ECO:0000313" key="1">
    <source>
        <dbReference type="EMBL" id="CAJ2658704.1"/>
    </source>
</evidence>
<sequence length="133" mass="14677">MTKFSLSSGNVVLVLLSNISFQVATCGSIVKFLPGFQGPVPFLLETGYVGVGENEDVQVFYYFIESENNPKDDPLMLWLTGGPGCSALSGLVFEIGPLEFIKEEYNGSLPKLMLRPHSWTKVGVINPHFLLYE</sequence>
<gene>
    <name evidence="1" type="ORF">MILVUS5_LOCUS25033</name>
</gene>
<keyword evidence="2" id="KW-1185">Reference proteome</keyword>
<comment type="caution">
    <text evidence="1">The sequence shown here is derived from an EMBL/GenBank/DDBJ whole genome shotgun (WGS) entry which is preliminary data.</text>
</comment>
<evidence type="ECO:0000313" key="2">
    <source>
        <dbReference type="Proteomes" id="UP001177021"/>
    </source>
</evidence>
<organism evidence="1 2">
    <name type="scientific">Trifolium pratense</name>
    <name type="common">Red clover</name>
    <dbReference type="NCBI Taxonomy" id="57577"/>
    <lineage>
        <taxon>Eukaryota</taxon>
        <taxon>Viridiplantae</taxon>
        <taxon>Streptophyta</taxon>
        <taxon>Embryophyta</taxon>
        <taxon>Tracheophyta</taxon>
        <taxon>Spermatophyta</taxon>
        <taxon>Magnoliopsida</taxon>
        <taxon>eudicotyledons</taxon>
        <taxon>Gunneridae</taxon>
        <taxon>Pentapetalae</taxon>
        <taxon>rosids</taxon>
        <taxon>fabids</taxon>
        <taxon>Fabales</taxon>
        <taxon>Fabaceae</taxon>
        <taxon>Papilionoideae</taxon>
        <taxon>50 kb inversion clade</taxon>
        <taxon>NPAAA clade</taxon>
        <taxon>Hologalegina</taxon>
        <taxon>IRL clade</taxon>
        <taxon>Trifolieae</taxon>
        <taxon>Trifolium</taxon>
    </lineage>
</organism>